<protein>
    <submittedName>
        <fullName evidence="2">Uncharacterized protein</fullName>
    </submittedName>
</protein>
<feature type="region of interest" description="Disordered" evidence="1">
    <location>
        <begin position="63"/>
        <end position="107"/>
    </location>
</feature>
<evidence type="ECO:0000313" key="2">
    <source>
        <dbReference type="EMBL" id="RFZ47527.1"/>
    </source>
</evidence>
<accession>A0A3E2N2A7</accession>
<gene>
    <name evidence="2" type="ORF">DAVIS_00239</name>
</gene>
<comment type="caution">
    <text evidence="2">The sequence shown here is derived from an EMBL/GenBank/DDBJ whole genome shotgun (WGS) entry which is preliminary data.</text>
</comment>
<evidence type="ECO:0000313" key="3">
    <source>
        <dbReference type="Proteomes" id="UP000257451"/>
    </source>
</evidence>
<feature type="compositionally biased region" description="Basic and acidic residues" evidence="1">
    <location>
        <begin position="76"/>
        <end position="92"/>
    </location>
</feature>
<organism evidence="2 3">
    <name type="scientific">Mycobacterium marinum</name>
    <dbReference type="NCBI Taxonomy" id="1781"/>
    <lineage>
        <taxon>Bacteria</taxon>
        <taxon>Bacillati</taxon>
        <taxon>Actinomycetota</taxon>
        <taxon>Actinomycetes</taxon>
        <taxon>Mycobacteriales</taxon>
        <taxon>Mycobacteriaceae</taxon>
        <taxon>Mycobacterium</taxon>
        <taxon>Mycobacterium ulcerans group</taxon>
    </lineage>
</organism>
<name>A0A3E2N2A7_MYCMR</name>
<evidence type="ECO:0000256" key="1">
    <source>
        <dbReference type="SAM" id="MobiDB-lite"/>
    </source>
</evidence>
<proteinExistence type="predicted"/>
<dbReference type="EMBL" id="PEDF01000013">
    <property type="protein sequence ID" value="RFZ47527.1"/>
    <property type="molecule type" value="Genomic_DNA"/>
</dbReference>
<dbReference type="AlphaFoldDB" id="A0A3E2N2A7"/>
<dbReference type="Proteomes" id="UP000257451">
    <property type="component" value="Unassembled WGS sequence"/>
</dbReference>
<sequence length="107" mass="11302">MVQGQILGGDLDEWFGLVGRDGVVDQAVYRAEGVDRGRDDPLRAVGSAQVGDQHFGATRRIEFGGGGGQGLVEDVDQQHRGPTFEERGRDALADPAGGAGDNRDMPP</sequence>
<reference evidence="2 3" key="1">
    <citation type="journal article" date="2018" name="Sci. Rep.">
        <title>Extensive genomic diversity among Mycobacterium marinum strains revealed by whole genome sequencing.</title>
        <authorList>
            <person name="Das S."/>
            <person name="Pettersson B.M."/>
            <person name="Behra P.R."/>
            <person name="Mallick A."/>
            <person name="Cheramie M."/>
            <person name="Ramesh M."/>
            <person name="Shirreff L."/>
            <person name="DuCote T."/>
            <person name="Dasgupta S."/>
            <person name="Ennis D.G."/>
            <person name="Kirsebom L.A."/>
        </authorList>
    </citation>
    <scope>NUCLEOTIDE SEQUENCE [LARGE SCALE GENOMIC DNA]</scope>
    <source>
        <strain evidence="2 3">Davis1</strain>
    </source>
</reference>